<dbReference type="AlphaFoldDB" id="A0A7R9M256"/>
<dbReference type="EMBL" id="CAJPVJ010005243">
    <property type="protein sequence ID" value="CAG2169363.1"/>
    <property type="molecule type" value="Genomic_DNA"/>
</dbReference>
<organism evidence="1">
    <name type="scientific">Oppiella nova</name>
    <dbReference type="NCBI Taxonomy" id="334625"/>
    <lineage>
        <taxon>Eukaryota</taxon>
        <taxon>Metazoa</taxon>
        <taxon>Ecdysozoa</taxon>
        <taxon>Arthropoda</taxon>
        <taxon>Chelicerata</taxon>
        <taxon>Arachnida</taxon>
        <taxon>Acari</taxon>
        <taxon>Acariformes</taxon>
        <taxon>Sarcoptiformes</taxon>
        <taxon>Oribatida</taxon>
        <taxon>Brachypylina</taxon>
        <taxon>Oppioidea</taxon>
        <taxon>Oppiidae</taxon>
        <taxon>Oppiella</taxon>
    </lineage>
</organism>
<gene>
    <name evidence="1" type="ORF">ONB1V03_LOCUS8841</name>
</gene>
<dbReference type="SUPFAM" id="SSF52129">
    <property type="entry name" value="Caspase-like"/>
    <property type="match status" value="1"/>
</dbReference>
<dbReference type="EMBL" id="OC920068">
    <property type="protein sequence ID" value="CAD7652176.1"/>
    <property type="molecule type" value="Genomic_DNA"/>
</dbReference>
<dbReference type="InterPro" id="IPR029030">
    <property type="entry name" value="Caspase-like_dom_sf"/>
</dbReference>
<evidence type="ECO:0008006" key="3">
    <source>
        <dbReference type="Google" id="ProtNLM"/>
    </source>
</evidence>
<dbReference type="Proteomes" id="UP000728032">
    <property type="component" value="Unassembled WGS sequence"/>
</dbReference>
<reference evidence="1" key="1">
    <citation type="submission" date="2020-11" db="EMBL/GenBank/DDBJ databases">
        <authorList>
            <person name="Tran Van P."/>
        </authorList>
    </citation>
    <scope>NUCLEOTIDE SEQUENCE</scope>
</reference>
<dbReference type="Gene3D" id="3.40.50.1460">
    <property type="match status" value="1"/>
</dbReference>
<evidence type="ECO:0000313" key="2">
    <source>
        <dbReference type="Proteomes" id="UP000728032"/>
    </source>
</evidence>
<evidence type="ECO:0000313" key="1">
    <source>
        <dbReference type="EMBL" id="CAD7652176.1"/>
    </source>
</evidence>
<sequence length="227" mass="26467">MICLEFTRDRIPCYELADILSECNQGKAADKLRRYNKSEIFMEYVENGRDLRVIKAKTLRSGVRSPEPRGVALIILNEVTLKTEADRFASIYNQLDFDVIYNVRTEFLTCNEIALLLSEVRQKISKDKREHDAFILMFIGHGVNDSIQGKESWFGDGYSYFGRALSHNIAQFAWYKDMDEIFRKTILRMEQDFMATFGACTLHRNPEMRQFACERLLFFNPGLPDND</sequence>
<accession>A0A7R9M256</accession>
<name>A0A7R9M256_9ACAR</name>
<proteinExistence type="predicted"/>
<dbReference type="OrthoDB" id="6044770at2759"/>
<protein>
    <recommendedName>
        <fullName evidence="3">Caspase family p20 domain-containing protein</fullName>
    </recommendedName>
</protein>
<keyword evidence="2" id="KW-1185">Reference proteome</keyword>